<dbReference type="Proteomes" id="UP000051677">
    <property type="component" value="Unassembled WGS sequence"/>
</dbReference>
<dbReference type="AlphaFoldDB" id="A0A0Q2LUD7"/>
<evidence type="ECO:0008006" key="3">
    <source>
        <dbReference type="Google" id="ProtNLM"/>
    </source>
</evidence>
<protein>
    <recommendedName>
        <fullName evidence="3">Phage portal protein</fullName>
    </recommendedName>
</protein>
<dbReference type="OrthoDB" id="1780383at2"/>
<comment type="caution">
    <text evidence="1">The sequence shown here is derived from an EMBL/GenBank/DDBJ whole genome shotgun (WGS) entry which is preliminary data.</text>
</comment>
<evidence type="ECO:0000313" key="1">
    <source>
        <dbReference type="EMBL" id="KQH79402.1"/>
    </source>
</evidence>
<evidence type="ECO:0000313" key="2">
    <source>
        <dbReference type="Proteomes" id="UP000051677"/>
    </source>
</evidence>
<reference evidence="1 2" key="1">
    <citation type="submission" date="2015-10" db="EMBL/GenBank/DDBJ databases">
        <title>Mycobacterium gordonae draft genome assembly.</title>
        <authorList>
            <person name="Ustinova V."/>
            <person name="Smirnova T."/>
            <person name="Blagodatskikh K."/>
            <person name="Varlamov D."/>
            <person name="Larionova E."/>
            <person name="Chernousova L."/>
        </authorList>
    </citation>
    <scope>NUCLEOTIDE SEQUENCE [LARGE SCALE GENOMIC DNA]</scope>
    <source>
        <strain evidence="1 2">CTRI 14-8773</strain>
    </source>
</reference>
<name>A0A0Q2LUD7_MYCGO</name>
<dbReference type="EMBL" id="LKTM01000107">
    <property type="protein sequence ID" value="KQH79402.1"/>
    <property type="molecule type" value="Genomic_DNA"/>
</dbReference>
<dbReference type="InterPro" id="IPR021145">
    <property type="entry name" value="Portal_protein_SPP1_Gp6-like"/>
</dbReference>
<sequence>MTPDLIELLMALDSRQFRNGLLSRYYNGASPLSFLSREAKVALRNFDQLSSNLCRTAVVSLQERLRLSGIEGTDAWSLFEYSDLDQLSAQVHSDALLYGVGYVLCWTDGSGKPRATVEHPSEVTVIRSPIDRQILRAVKRVRTKTETLAWIYYADRVEAWCAKTPSAGNAGYELIETVEHGLGVVPIVAIGDENEPSVIDDLLSIQDAINKLLLDMMVASEYAGRPRRYATGIELEEKPVIDEDTGLPVVDPDTGDVVTAPTNPFGGDESNRMMISEDANSKFGSLPAADLKTFESGIRVLISQAMMVSGLPAHYVGLLQDSVTSADALRAAEAALVSRAEARQRLYGVGWEAVARLLVAIRDGVDPASVTARVVWSPADTRSQAQEADYAVKLFSAGILSKTATLRKLGFSEDEVKQELIDFERDARFASDIRLGKFITQAITPESPAA</sequence>
<dbReference type="Pfam" id="PF05133">
    <property type="entry name" value="SPP1_portal"/>
    <property type="match status" value="1"/>
</dbReference>
<dbReference type="RefSeq" id="WP_055577709.1">
    <property type="nucleotide sequence ID" value="NZ_LKTM01000107.1"/>
</dbReference>
<proteinExistence type="predicted"/>
<gene>
    <name evidence="1" type="ORF">AO501_07740</name>
</gene>
<accession>A0A0Q2LUD7</accession>
<organism evidence="1 2">
    <name type="scientific">Mycobacterium gordonae</name>
    <dbReference type="NCBI Taxonomy" id="1778"/>
    <lineage>
        <taxon>Bacteria</taxon>
        <taxon>Bacillati</taxon>
        <taxon>Actinomycetota</taxon>
        <taxon>Actinomycetes</taxon>
        <taxon>Mycobacteriales</taxon>
        <taxon>Mycobacteriaceae</taxon>
        <taxon>Mycobacterium</taxon>
    </lineage>
</organism>